<dbReference type="InterPro" id="IPR013785">
    <property type="entry name" value="Aldolase_TIM"/>
</dbReference>
<dbReference type="EC" id="3.2.1.46" evidence="2"/>
<evidence type="ECO:0000313" key="10">
    <source>
        <dbReference type="Proteomes" id="UP000199041"/>
    </source>
</evidence>
<dbReference type="GO" id="GO:0004336">
    <property type="term" value="F:galactosylceramidase activity"/>
    <property type="evidence" value="ECO:0007669"/>
    <property type="project" value="UniProtKB-EC"/>
</dbReference>
<evidence type="ECO:0000256" key="2">
    <source>
        <dbReference type="ARBA" id="ARBA00012657"/>
    </source>
</evidence>
<dbReference type="InterPro" id="IPR001286">
    <property type="entry name" value="Glyco_hydro_59"/>
</dbReference>
<evidence type="ECO:0000256" key="3">
    <source>
        <dbReference type="ARBA" id="ARBA00022919"/>
    </source>
</evidence>
<evidence type="ECO:0000256" key="1">
    <source>
        <dbReference type="ARBA" id="ARBA00005637"/>
    </source>
</evidence>
<evidence type="ECO:0000313" key="9">
    <source>
        <dbReference type="EMBL" id="SEA58000.1"/>
    </source>
</evidence>
<dbReference type="PANTHER" id="PTHR15172">
    <property type="entry name" value="GALACTOCEREBROSIDASE"/>
    <property type="match status" value="1"/>
</dbReference>
<dbReference type="InterPro" id="IPR049162">
    <property type="entry name" value="GH59_C"/>
</dbReference>
<gene>
    <name evidence="9" type="ORF">SAMN05192529_13021</name>
</gene>
<dbReference type="GO" id="GO:0005975">
    <property type="term" value="P:carbohydrate metabolic process"/>
    <property type="evidence" value="ECO:0007669"/>
    <property type="project" value="UniProtKB-ARBA"/>
</dbReference>
<reference evidence="9 10" key="1">
    <citation type="submission" date="2016-10" db="EMBL/GenBank/DDBJ databases">
        <authorList>
            <person name="de Groot N.N."/>
        </authorList>
    </citation>
    <scope>NUCLEOTIDE SEQUENCE [LARGE SCALE GENOMIC DNA]</scope>
    <source>
        <strain evidence="9 10">Vu-144</strain>
    </source>
</reference>
<keyword evidence="4" id="KW-0442">Lipid degradation</keyword>
<keyword evidence="3" id="KW-0746">Sphingolipid metabolism</keyword>
<dbReference type="PANTHER" id="PTHR15172:SF1">
    <property type="entry name" value="GALACTOCEREBROSIDASE"/>
    <property type="match status" value="1"/>
</dbReference>
<dbReference type="Gene3D" id="2.60.120.560">
    <property type="entry name" value="Exo-inulinase, domain 1"/>
    <property type="match status" value="1"/>
</dbReference>
<organism evidence="9 10">
    <name type="scientific">Arachidicoccus rhizosphaerae</name>
    <dbReference type="NCBI Taxonomy" id="551991"/>
    <lineage>
        <taxon>Bacteria</taxon>
        <taxon>Pseudomonadati</taxon>
        <taxon>Bacteroidota</taxon>
        <taxon>Chitinophagia</taxon>
        <taxon>Chitinophagales</taxon>
        <taxon>Chitinophagaceae</taxon>
        <taxon>Arachidicoccus</taxon>
    </lineage>
</organism>
<evidence type="ECO:0000256" key="6">
    <source>
        <dbReference type="SAM" id="MobiDB-lite"/>
    </source>
</evidence>
<keyword evidence="10" id="KW-1185">Reference proteome</keyword>
<dbReference type="InterPro" id="IPR013320">
    <property type="entry name" value="ConA-like_dom_sf"/>
</dbReference>
<dbReference type="GO" id="GO:0005764">
    <property type="term" value="C:lysosome"/>
    <property type="evidence" value="ECO:0007669"/>
    <property type="project" value="TreeGrafter"/>
</dbReference>
<protein>
    <recommendedName>
        <fullName evidence="2">galactosylceramidase</fullName>
        <ecNumber evidence="2">3.2.1.46</ecNumber>
    </recommendedName>
    <alternativeName>
        <fullName evidence="5">Galactosylceramidase</fullName>
    </alternativeName>
</protein>
<name>A0A1H4CCD7_9BACT</name>
<dbReference type="SUPFAM" id="SSF49899">
    <property type="entry name" value="Concanavalin A-like lectins/glucanases"/>
    <property type="match status" value="1"/>
</dbReference>
<dbReference type="SUPFAM" id="SSF51445">
    <property type="entry name" value="(Trans)glycosidases"/>
    <property type="match status" value="1"/>
</dbReference>
<feature type="domain" description="Glycosyl hydrolase family 59 catalytic" evidence="7">
    <location>
        <begin position="47"/>
        <end position="346"/>
    </location>
</feature>
<evidence type="ECO:0000259" key="7">
    <source>
        <dbReference type="Pfam" id="PF02057"/>
    </source>
</evidence>
<dbReference type="GO" id="GO:0006683">
    <property type="term" value="P:galactosylceramide catabolic process"/>
    <property type="evidence" value="ECO:0007669"/>
    <property type="project" value="InterPro"/>
</dbReference>
<dbReference type="Gene3D" id="3.20.20.80">
    <property type="entry name" value="Glycosidases"/>
    <property type="match status" value="1"/>
</dbReference>
<evidence type="ECO:0000256" key="4">
    <source>
        <dbReference type="ARBA" id="ARBA00022963"/>
    </source>
</evidence>
<dbReference type="Gene3D" id="3.20.20.70">
    <property type="entry name" value="Aldolase class I"/>
    <property type="match status" value="1"/>
</dbReference>
<dbReference type="PRINTS" id="PR00850">
    <property type="entry name" value="GLHYDRLASE59"/>
</dbReference>
<proteinExistence type="inferred from homology"/>
<dbReference type="AlphaFoldDB" id="A0A1H4CCD7"/>
<dbReference type="EMBL" id="FNQY01000030">
    <property type="protein sequence ID" value="SEA58000.1"/>
    <property type="molecule type" value="Genomic_DNA"/>
</dbReference>
<keyword evidence="4" id="KW-0443">Lipid metabolism</keyword>
<comment type="similarity">
    <text evidence="1">Belongs to the glycosyl hydrolase 59 family.</text>
</comment>
<dbReference type="Proteomes" id="UP000199041">
    <property type="component" value="Unassembled WGS sequence"/>
</dbReference>
<sequence length="709" mass="78469">MMQQPFYANCFLKPAKAVIFLIISVFLSFDVFAQSIAIDGHGKLDRFDGIGAVSGGGGTSLLLKDYPAAVRRQILDLLFKPRFGASVSALLVEVPGDGNSTQGSEPSHMHSSGDLNYYRGYEWWLMKEAKKRNPDLTLDANVWSAPGWISHHQFWTQQMCDYVVKWIQGLKSEHGLILDAIGCRNERGVNLDYVKMLRKTLDANGLNQVRIHAFDNWQKDKFDWAFAMLQDSVLRSSVAILSAHTMSEIPTPDSVKELAAKLHKPIWNSEEHVYLDGFDCALGIVDAFNKNYIVSGATKIVNWYLVGSTYDIEPFAAQPPMMIAREPWSGHYELREAFWGYAHYGQFTKVGWQYIRGACDTLKNGGSYVTLKAPEGGDYSIIIETKGATGKQTLNFALKEGMSTGTLAVWKSDHQAQFVRLTDIAPVSGRFSITLDTGAIYSLTTTRGQQKGGFKDVAASRHFPFPYQDDFEGYKDPRSYGYLPNYTADIAGVFELSSRSDRSGKCLKQVLPEKPQCWAPEWEPYTIIGDPAWKDYQVAADVYIEHKGAAGIMGKVNATGYGFGVQPNAYYMTLSDSGRLALYVVSQDEKVPPRELAAASVKDIRADQWHRLTLVFEGAQITGLLDGKMQLRVSDSTYKSGMAGLMTLDMPMEKAGAGQAENGESASYRTVAEFDNLYIAPVSAQGQLTGAATVPGAPSTERVTGKMYR</sequence>
<accession>A0A1H4CCD7</accession>
<dbReference type="Pfam" id="PF21708">
    <property type="entry name" value="Glyco_hydro_59_C"/>
    <property type="match status" value="1"/>
</dbReference>
<dbReference type="Pfam" id="PF02057">
    <property type="entry name" value="Glyco_hydro_59"/>
    <property type="match status" value="1"/>
</dbReference>
<dbReference type="GO" id="GO:0016020">
    <property type="term" value="C:membrane"/>
    <property type="evidence" value="ECO:0007669"/>
    <property type="project" value="GOC"/>
</dbReference>
<evidence type="ECO:0000256" key="5">
    <source>
        <dbReference type="ARBA" id="ARBA00033098"/>
    </source>
</evidence>
<evidence type="ECO:0000259" key="8">
    <source>
        <dbReference type="Pfam" id="PF21708"/>
    </source>
</evidence>
<dbReference type="OrthoDB" id="9806701at2"/>
<dbReference type="STRING" id="551991.SAMN05192529_13021"/>
<dbReference type="InterPro" id="IPR049161">
    <property type="entry name" value="GH59_cat"/>
</dbReference>
<feature type="domain" description="Glycosyl hydrolase family 59 C-terminal lectin" evidence="8">
    <location>
        <begin position="491"/>
        <end position="645"/>
    </location>
</feature>
<dbReference type="RefSeq" id="WP_091400945.1">
    <property type="nucleotide sequence ID" value="NZ_FNQY01000030.1"/>
</dbReference>
<feature type="region of interest" description="Disordered" evidence="6">
    <location>
        <begin position="690"/>
        <end position="709"/>
    </location>
</feature>
<dbReference type="InterPro" id="IPR017853">
    <property type="entry name" value="GH"/>
</dbReference>